<evidence type="ECO:0000256" key="9">
    <source>
        <dbReference type="SAM" id="Phobius"/>
    </source>
</evidence>
<keyword evidence="5 9" id="KW-1133">Transmembrane helix</keyword>
<dbReference type="eggNOG" id="KOG2533">
    <property type="taxonomic scope" value="Eukaryota"/>
</dbReference>
<feature type="transmembrane region" description="Helical" evidence="9">
    <location>
        <begin position="107"/>
        <end position="125"/>
    </location>
</feature>
<gene>
    <name evidence="12" type="ORF">BBAD15_g5745</name>
</gene>
<dbReference type="PROSITE" id="PS50048">
    <property type="entry name" value="ZN2_CY6_FUNGAL_2"/>
    <property type="match status" value="1"/>
</dbReference>
<dbReference type="InterPro" id="IPR020846">
    <property type="entry name" value="MFS_dom"/>
</dbReference>
<evidence type="ECO:0000313" key="12">
    <source>
        <dbReference type="EMBL" id="KGQ08905.1"/>
    </source>
</evidence>
<evidence type="ECO:0000256" key="6">
    <source>
        <dbReference type="ARBA" id="ARBA00023136"/>
    </source>
</evidence>
<reference evidence="12 13" key="1">
    <citation type="submission" date="2012-10" db="EMBL/GenBank/DDBJ databases">
        <title>Genome sequencing and analysis of entomopathogenic fungi Beauveria bassiana D1-5.</title>
        <authorList>
            <person name="Li Q."/>
            <person name="Wang L."/>
            <person name="Zhang Z."/>
            <person name="Wang Q."/>
            <person name="Ren J."/>
            <person name="Wang M."/>
            <person name="Xu W."/>
            <person name="Wang J."/>
            <person name="Lu Y."/>
            <person name="Du Q."/>
            <person name="Sun Z."/>
        </authorList>
    </citation>
    <scope>NUCLEOTIDE SEQUENCE [LARGE SCALE GENOMIC DNA]</scope>
    <source>
        <strain evidence="12 13">D1-5</strain>
    </source>
</reference>
<feature type="region of interest" description="Disordered" evidence="8">
    <location>
        <begin position="1"/>
        <end position="20"/>
    </location>
</feature>
<dbReference type="SUPFAM" id="SSF57701">
    <property type="entry name" value="Zn2/Cys6 DNA-binding domain"/>
    <property type="match status" value="1"/>
</dbReference>
<dbReference type="GO" id="GO:0003677">
    <property type="term" value="F:DNA binding"/>
    <property type="evidence" value="ECO:0007669"/>
    <property type="project" value="InterPro"/>
</dbReference>
<dbReference type="InterPro" id="IPR011701">
    <property type="entry name" value="MFS"/>
</dbReference>
<keyword evidence="2" id="KW-0813">Transport</keyword>
<sequence>MTISEKDLDSGDNASTGMGVSAQIDKESERRVLSKFDWFVMPQMSILVLFAYLDRTNIGNARVFGFEESTGMSGTDFNNISMFFYITYILFETPWVMAVRRFGPGRVLAVAIVCWSAVTLGTGFAHNYRQVIACRVLLGAFEAGLFPALTFVISGIYPAASQGKRIAVLYISIALSGALGGLIAYGIQSMGEQRGLAAWRWLFIIEGAVSFAIGALCWVSLPGTPETAWFLDEAERNTMALLKARDHPYEEATVKFSWKQVGLAVSDPLVWLASIALFCSSIAMFGFSTFLPTLLKGMQYTSLQANYLSIPVYVLASIGTGLTTYISDRIGRRAICLIHSPILVMIGYAVGIGSSNKSAGYFGMFIVGAGVYSYNTVLLTWVSNNIHPDYKRSVAIAMVVSIGNAAGLAASQIYPIGDAPRYLVGNSVSLGFESLALACVALIYMLLRYRTGQKKKLRSQGIESNETSSSTFVKTGRHAAAGSRRYRSKAQRPCDLCRARKALCNIPDPTRPCQLCDRTGRPCTFLAGTRSRPMRSSPSSHSADGADSLAGQEHYTASVSQRTHSLMDSTPSLEQSIGGMIPTQWSLDLEQLGQTETFMQDIPSFWSLSYDDASVADVAEGIVEPDIRNEVSSRPQTQTTLNRHDRSTSFIGYSNESDPFLLEHYPYSASDELDFFMVTYRRPSLLQGVSVGHPPIHFLQSKPQAALQNQEAMGACLALKNERDVLNDLVSVEMGVALLRLYLRFIFQNLPIVSVAKLQGDEEEEFIRSTSPGVLAGMFALALPFTSWDEQLCLDSAYSKPDISKLWQVSYCCLQKELHFPSLSTIQMCLLLLNTTTFDPVAVETPFAWSLACSVLAIAQSLGLHVEPSRWKIPEDEVRLRRRLWWTVVVEHSWRAVTHGRSTMLRDDDCNVAPISYADFAGTDNPSNAADYFISFCLLTNLVNEICRNFFTLRAVSRIQNLADILDRAKPLQRSLYTWLESLPQSLRLDQVPDTTEEIPDSRASLHIAYFTAHVLLYRALLRPIVGQNFVDDETAHQVLQEARDFMTTLIGVKTLRSVTQVSQQLVGREQ</sequence>
<name>A0A0A2VRV7_BEABA</name>
<feature type="transmembrane region" description="Helical" evidence="9">
    <location>
        <begin position="199"/>
        <end position="221"/>
    </location>
</feature>
<evidence type="ECO:0000256" key="2">
    <source>
        <dbReference type="ARBA" id="ARBA00022448"/>
    </source>
</evidence>
<dbReference type="InterPro" id="IPR007219">
    <property type="entry name" value="XnlR_reg_dom"/>
</dbReference>
<dbReference type="PANTHER" id="PTHR43791">
    <property type="entry name" value="PERMEASE-RELATED"/>
    <property type="match status" value="1"/>
</dbReference>
<dbReference type="AlphaFoldDB" id="A0A0A2VRV7"/>
<keyword evidence="6 9" id="KW-0472">Membrane</keyword>
<accession>A0A0A2VRV7</accession>
<dbReference type="Proteomes" id="UP000030106">
    <property type="component" value="Unassembled WGS sequence"/>
</dbReference>
<dbReference type="CDD" id="cd12148">
    <property type="entry name" value="fungal_TF_MHR"/>
    <property type="match status" value="1"/>
</dbReference>
<dbReference type="SUPFAM" id="SSF103473">
    <property type="entry name" value="MFS general substrate transporter"/>
    <property type="match status" value="1"/>
</dbReference>
<feature type="transmembrane region" description="Helical" evidence="9">
    <location>
        <begin position="359"/>
        <end position="382"/>
    </location>
</feature>
<keyword evidence="7" id="KW-0539">Nucleus</keyword>
<protein>
    <submittedName>
        <fullName evidence="12">Putative transporter</fullName>
    </submittedName>
</protein>
<feature type="transmembrane region" description="Helical" evidence="9">
    <location>
        <begin position="334"/>
        <end position="353"/>
    </location>
</feature>
<feature type="transmembrane region" description="Helical" evidence="9">
    <location>
        <begin position="428"/>
        <end position="447"/>
    </location>
</feature>
<dbReference type="STRING" id="1245745.A0A0A2VRV7"/>
<feature type="region of interest" description="Disordered" evidence="8">
    <location>
        <begin position="527"/>
        <end position="549"/>
    </location>
</feature>
<dbReference type="FunFam" id="1.20.1250.20:FF:000018">
    <property type="entry name" value="MFS transporter permease"/>
    <property type="match status" value="1"/>
</dbReference>
<dbReference type="PANTHER" id="PTHR43791:SF24">
    <property type="entry name" value="NICOTINIC ACID PLASMA MEMBRANE TRANSPORTER"/>
    <property type="match status" value="1"/>
</dbReference>
<dbReference type="PROSITE" id="PS00463">
    <property type="entry name" value="ZN2_CY6_FUNGAL_1"/>
    <property type="match status" value="1"/>
</dbReference>
<proteinExistence type="predicted"/>
<dbReference type="HOGENOM" id="CLU_010265_0_0_1"/>
<dbReference type="InterPro" id="IPR001138">
    <property type="entry name" value="Zn2Cys6_DnaBD"/>
</dbReference>
<feature type="domain" description="Major facilitator superfamily (MFS) profile" evidence="11">
    <location>
        <begin position="40"/>
        <end position="456"/>
    </location>
</feature>
<dbReference type="GO" id="GO:0016020">
    <property type="term" value="C:membrane"/>
    <property type="evidence" value="ECO:0007669"/>
    <property type="project" value="UniProtKB-SubCell"/>
</dbReference>
<dbReference type="InterPro" id="IPR036259">
    <property type="entry name" value="MFS_trans_sf"/>
</dbReference>
<feature type="transmembrane region" description="Helical" evidence="9">
    <location>
        <begin position="167"/>
        <end position="187"/>
    </location>
</feature>
<dbReference type="OrthoDB" id="2962993at2759"/>
<feature type="compositionally biased region" description="Low complexity" evidence="8">
    <location>
        <begin position="530"/>
        <end position="542"/>
    </location>
</feature>
<dbReference type="CDD" id="cd00067">
    <property type="entry name" value="GAL4"/>
    <property type="match status" value="1"/>
</dbReference>
<feature type="region of interest" description="Disordered" evidence="8">
    <location>
        <begin position="458"/>
        <end position="484"/>
    </location>
</feature>
<evidence type="ECO:0000256" key="3">
    <source>
        <dbReference type="ARBA" id="ARBA00022692"/>
    </source>
</evidence>
<dbReference type="SMART" id="SM00066">
    <property type="entry name" value="GAL4"/>
    <property type="match status" value="1"/>
</dbReference>
<feature type="compositionally biased region" description="Polar residues" evidence="8">
    <location>
        <begin position="461"/>
        <end position="473"/>
    </location>
</feature>
<dbReference type="SMART" id="SM00906">
    <property type="entry name" value="Fungal_trans"/>
    <property type="match status" value="1"/>
</dbReference>
<dbReference type="GO" id="GO:0000981">
    <property type="term" value="F:DNA-binding transcription factor activity, RNA polymerase II-specific"/>
    <property type="evidence" value="ECO:0007669"/>
    <property type="project" value="InterPro"/>
</dbReference>
<feature type="transmembrane region" description="Helical" evidence="9">
    <location>
        <begin position="307"/>
        <end position="327"/>
    </location>
</feature>
<dbReference type="Gene3D" id="4.10.240.10">
    <property type="entry name" value="Zn(2)-C6 fungal-type DNA-binding domain"/>
    <property type="match status" value="1"/>
</dbReference>
<keyword evidence="3 9" id="KW-0812">Transmembrane</keyword>
<dbReference type="Pfam" id="PF07690">
    <property type="entry name" value="MFS_1"/>
    <property type="match status" value="1"/>
</dbReference>
<feature type="transmembrane region" description="Helical" evidence="9">
    <location>
        <begin position="137"/>
        <end position="160"/>
    </location>
</feature>
<organism evidence="12 13">
    <name type="scientific">Beauveria bassiana D1-5</name>
    <dbReference type="NCBI Taxonomy" id="1245745"/>
    <lineage>
        <taxon>Eukaryota</taxon>
        <taxon>Fungi</taxon>
        <taxon>Dikarya</taxon>
        <taxon>Ascomycota</taxon>
        <taxon>Pezizomycotina</taxon>
        <taxon>Sordariomycetes</taxon>
        <taxon>Hypocreomycetidae</taxon>
        <taxon>Hypocreales</taxon>
        <taxon>Cordycipitaceae</taxon>
        <taxon>Beauveria</taxon>
    </lineage>
</organism>
<dbReference type="FunFam" id="1.20.1250.20:FF:000013">
    <property type="entry name" value="MFS general substrate transporter"/>
    <property type="match status" value="1"/>
</dbReference>
<dbReference type="InterPro" id="IPR036864">
    <property type="entry name" value="Zn2-C6_fun-type_DNA-bd_sf"/>
</dbReference>
<comment type="caution">
    <text evidence="12">The sequence shown here is derived from an EMBL/GenBank/DDBJ whole genome shotgun (WGS) entry which is preliminary data.</text>
</comment>
<dbReference type="GO" id="GO:0008270">
    <property type="term" value="F:zinc ion binding"/>
    <property type="evidence" value="ECO:0007669"/>
    <property type="project" value="InterPro"/>
</dbReference>
<evidence type="ECO:0000256" key="4">
    <source>
        <dbReference type="ARBA" id="ARBA00022723"/>
    </source>
</evidence>
<evidence type="ECO:0000256" key="1">
    <source>
        <dbReference type="ARBA" id="ARBA00004141"/>
    </source>
</evidence>
<keyword evidence="4" id="KW-0479">Metal-binding</keyword>
<feature type="transmembrane region" description="Helical" evidence="9">
    <location>
        <begin position="394"/>
        <end position="416"/>
    </location>
</feature>
<feature type="transmembrane region" description="Helical" evidence="9">
    <location>
        <begin position="269"/>
        <end position="295"/>
    </location>
</feature>
<dbReference type="Gene3D" id="1.20.1250.20">
    <property type="entry name" value="MFS general substrate transporter like domains"/>
    <property type="match status" value="2"/>
</dbReference>
<dbReference type="GO" id="GO:0022857">
    <property type="term" value="F:transmembrane transporter activity"/>
    <property type="evidence" value="ECO:0007669"/>
    <property type="project" value="InterPro"/>
</dbReference>
<dbReference type="CDD" id="cd17327">
    <property type="entry name" value="MFS_FEN2_like"/>
    <property type="match status" value="1"/>
</dbReference>
<dbReference type="Pfam" id="PF04082">
    <property type="entry name" value="Fungal_trans"/>
    <property type="match status" value="1"/>
</dbReference>
<evidence type="ECO:0000256" key="5">
    <source>
        <dbReference type="ARBA" id="ARBA00022989"/>
    </source>
</evidence>
<evidence type="ECO:0000313" key="13">
    <source>
        <dbReference type="Proteomes" id="UP000030106"/>
    </source>
</evidence>
<dbReference type="GO" id="GO:0006351">
    <property type="term" value="P:DNA-templated transcription"/>
    <property type="evidence" value="ECO:0007669"/>
    <property type="project" value="InterPro"/>
</dbReference>
<evidence type="ECO:0000256" key="8">
    <source>
        <dbReference type="SAM" id="MobiDB-lite"/>
    </source>
</evidence>
<evidence type="ECO:0000259" key="10">
    <source>
        <dbReference type="PROSITE" id="PS50048"/>
    </source>
</evidence>
<feature type="transmembrane region" description="Helical" evidence="9">
    <location>
        <begin position="82"/>
        <end position="100"/>
    </location>
</feature>
<comment type="subcellular location">
    <subcellularLocation>
        <location evidence="1">Membrane</location>
        <topology evidence="1">Multi-pass membrane protein</topology>
    </subcellularLocation>
</comment>
<dbReference type="EMBL" id="ANFO01000528">
    <property type="protein sequence ID" value="KGQ08905.1"/>
    <property type="molecule type" value="Genomic_DNA"/>
</dbReference>
<evidence type="ECO:0000256" key="7">
    <source>
        <dbReference type="ARBA" id="ARBA00023242"/>
    </source>
</evidence>
<dbReference type="PROSITE" id="PS50850">
    <property type="entry name" value="MFS"/>
    <property type="match status" value="1"/>
</dbReference>
<evidence type="ECO:0000259" key="11">
    <source>
        <dbReference type="PROSITE" id="PS50850"/>
    </source>
</evidence>
<feature type="domain" description="Zn(2)-C6 fungal-type" evidence="10">
    <location>
        <begin position="493"/>
        <end position="525"/>
    </location>
</feature>